<keyword evidence="2" id="KW-1185">Reference proteome</keyword>
<gene>
    <name evidence="1" type="ORF">SAMN04488079_108106</name>
</gene>
<sequence>MTLRYLKLLGLSENECRSLKSLLRIASPLLTSQWSITDSNEADLIIYSFDSSAGRKAWQKRSATLTGLLTHQTDCDEPIDIIFKKPLHKTQFAETLNLAEQKLLEHQSVKKTNTSLNPQVKKSWLSTFNQFVSYTKKPAAHLPALNLYTVSQDEKPASTIKDPALLLIWLNQLPNDTYQRVPSLLANLKALTQQKIKPDLLLQLLEMYRSQINELLFTRDIAAVKRDLYMNTESVRTIGLINELIGLLALAYQQIIRFFYQRGKTPFSHPLMLLALNRTAEMLGLQLLHSFQYYRVAPAGVWQLLHELYIYQEQAQTLHQEVTVKPYYQSRSFFEIYGQIVLTALTDPYSQMRFDVLRLFRLLSQFTDKIVIVRLNEHQSKVNSRFLLLGHFCIDALQDHCPQPMHKIPREIRASETSRLFDAQAVLKSIETTLREAKSHRTHTIMSAELRLVRHILPQLNTSYERRFQRIKQETDEHIQITLGLESVHQSLQGNLVNALDWQLVNLSNGGMMAKRAHADCYHLNIGDFVGLFDSHQNVTLAVIKWLQIDINNDVQIGLERIIGKPEPVMCQPVDEQEQHPALLLQTDIVTQANTKIILTEKGIFSPNRKLQISGQSTVYSIIANGLIDSSLDYEIFNYNLNLGS</sequence>
<evidence type="ECO:0000313" key="2">
    <source>
        <dbReference type="Proteomes" id="UP000198924"/>
    </source>
</evidence>
<name>A0A1I3YK60_9GAMM</name>
<dbReference type="EMBL" id="FOSH01000008">
    <property type="protein sequence ID" value="SFK32170.1"/>
    <property type="molecule type" value="Genomic_DNA"/>
</dbReference>
<evidence type="ECO:0008006" key="3">
    <source>
        <dbReference type="Google" id="ProtNLM"/>
    </source>
</evidence>
<evidence type="ECO:0000313" key="1">
    <source>
        <dbReference type="EMBL" id="SFK32170.1"/>
    </source>
</evidence>
<organism evidence="1 2">
    <name type="scientific">Methylophaga sulfidovorans</name>
    <dbReference type="NCBI Taxonomy" id="45496"/>
    <lineage>
        <taxon>Bacteria</taxon>
        <taxon>Pseudomonadati</taxon>
        <taxon>Pseudomonadota</taxon>
        <taxon>Gammaproteobacteria</taxon>
        <taxon>Thiotrichales</taxon>
        <taxon>Piscirickettsiaceae</taxon>
        <taxon>Methylophaga</taxon>
    </lineage>
</organism>
<protein>
    <recommendedName>
        <fullName evidence="3">PilZ domain-containing protein</fullName>
    </recommendedName>
</protein>
<accession>A0A1I3YK60</accession>
<dbReference type="Proteomes" id="UP000198924">
    <property type="component" value="Unassembled WGS sequence"/>
</dbReference>
<reference evidence="2" key="1">
    <citation type="submission" date="2016-10" db="EMBL/GenBank/DDBJ databases">
        <authorList>
            <person name="Varghese N."/>
            <person name="Submissions S."/>
        </authorList>
    </citation>
    <scope>NUCLEOTIDE SEQUENCE [LARGE SCALE GENOMIC DNA]</scope>
    <source>
        <strain evidence="2">DSM 11578</strain>
    </source>
</reference>
<proteinExistence type="predicted"/>
<dbReference type="STRING" id="45496.SAMN04488079_108106"/>
<dbReference type="RefSeq" id="WP_245752857.1">
    <property type="nucleotide sequence ID" value="NZ_FOSH01000008.1"/>
</dbReference>
<dbReference type="AlphaFoldDB" id="A0A1I3YK60"/>